<protein>
    <recommendedName>
        <fullName evidence="3">histidine kinase</fullName>
        <ecNumber evidence="3">2.7.13.3</ecNumber>
    </recommendedName>
</protein>
<keyword evidence="10" id="KW-1133">Transmembrane helix</keyword>
<dbReference type="PANTHER" id="PTHR45339">
    <property type="entry name" value="HYBRID SIGNAL TRANSDUCTION HISTIDINE KINASE J"/>
    <property type="match status" value="1"/>
</dbReference>
<dbReference type="CDD" id="cd16922">
    <property type="entry name" value="HATPase_EvgS-ArcB-TorS-like"/>
    <property type="match status" value="1"/>
</dbReference>
<dbReference type="PROSITE" id="PS50109">
    <property type="entry name" value="HIS_KIN"/>
    <property type="match status" value="1"/>
</dbReference>
<keyword evidence="12" id="KW-0472">Membrane</keyword>
<dbReference type="InterPro" id="IPR000014">
    <property type="entry name" value="PAS"/>
</dbReference>
<dbReference type="SUPFAM" id="SSF55874">
    <property type="entry name" value="ATPase domain of HSP90 chaperone/DNA topoisomerase II/histidine kinase"/>
    <property type="match status" value="1"/>
</dbReference>
<sequence>MVATTISRLHTEEQLSHTLLRYKNLVENTDDIIFTITPEGVITHVSPNWTEKLGYTEEETIGTHLNKFVHPKDTAQCIDFIKHVTIHKKKAESLEYRVIHADGKISWYVSNVSPLLDTGGTVLEINAIAHNISRIKQNEKKLQNAQKKAEEATRAKTAFLATMSHEIRTPLSGIIGCTELSKKRTLAPNTARYIDNIHTSGKMLLSIINNILDLSKIEAGELPIHTTETDLSRITYDILEMVKHTAFKNETEVILDFPEDAPQFVQTDPLRIKQILMNLVTNAIKFSPRGEVLLCLTATPHTPPSYTWTFSVSDTGIGMNKKEVKKIFTPFLQAKDDTTHHFGGTGLGLTISRLLVEKLGGTLRVESTPGMGSTFFFTLDLISEAKASSPVLISPPYTNAYIDPGIGKYTTYLLRKQLERYNITVETEIRNKADLCFFDAAAHVTDEADLKENGNSAHSVCLYNPFHAKDYTRIAQNNAACHLLPKPLTPEKITSLFQNITKEKHTQGTTETRTTILLVEDEELSMIILRHFFENYFPDIRVVEARTGIEALKAVQAYTIRLILMDVQMPELDGIETAKIIRQSICKETPIIAVTARATMAEKRRCLAAGMNHFLVKPLNENSLYPLCKTYLKADTSSTWQSTPSYP</sequence>
<dbReference type="InterPro" id="IPR005467">
    <property type="entry name" value="His_kinase_dom"/>
</dbReference>
<dbReference type="SUPFAM" id="SSF52172">
    <property type="entry name" value="CheY-like"/>
    <property type="match status" value="1"/>
</dbReference>
<name>U7D669_9BACT</name>
<dbReference type="GO" id="GO:0000155">
    <property type="term" value="F:phosphorelay sensor kinase activity"/>
    <property type="evidence" value="ECO:0007669"/>
    <property type="project" value="InterPro"/>
</dbReference>
<dbReference type="PROSITE" id="PS50110">
    <property type="entry name" value="RESPONSE_REGULATORY"/>
    <property type="match status" value="1"/>
</dbReference>
<keyword evidence="5" id="KW-0808">Transferase</keyword>
<keyword evidence="7" id="KW-0547">Nucleotide-binding</keyword>
<dbReference type="SMART" id="SM00388">
    <property type="entry name" value="HisKA"/>
    <property type="match status" value="1"/>
</dbReference>
<feature type="domain" description="PAS" evidence="17">
    <location>
        <begin position="18"/>
        <end position="73"/>
    </location>
</feature>
<dbReference type="GO" id="GO:0016020">
    <property type="term" value="C:membrane"/>
    <property type="evidence" value="ECO:0007669"/>
    <property type="project" value="UniProtKB-SubCell"/>
</dbReference>
<dbReference type="InterPro" id="IPR013655">
    <property type="entry name" value="PAS_fold_3"/>
</dbReference>
<evidence type="ECO:0000256" key="5">
    <source>
        <dbReference type="ARBA" id="ARBA00022679"/>
    </source>
</evidence>
<dbReference type="FunFam" id="1.10.287.130:FF:000004">
    <property type="entry name" value="Ethylene receptor 1"/>
    <property type="match status" value="1"/>
</dbReference>
<reference evidence="19 20" key="1">
    <citation type="journal article" date="2013" name="Environ. Microbiol.">
        <title>Genome analysis of Chitinivibrio alkaliphilus gen. nov., sp. nov., a novel extremely haloalkaliphilic anaerobic chitinolytic bacterium from the candidate phylum Termite Group 3.</title>
        <authorList>
            <person name="Sorokin D.Y."/>
            <person name="Gumerov V.M."/>
            <person name="Rakitin A.L."/>
            <person name="Beletsky A.V."/>
            <person name="Damste J.S."/>
            <person name="Muyzer G."/>
            <person name="Mardanov A.V."/>
            <person name="Ravin N.V."/>
        </authorList>
    </citation>
    <scope>NUCLEOTIDE SEQUENCE [LARGE SCALE GENOMIC DNA]</scope>
    <source>
        <strain evidence="19 20">ACht1</strain>
    </source>
</reference>
<evidence type="ECO:0000256" key="6">
    <source>
        <dbReference type="ARBA" id="ARBA00022692"/>
    </source>
</evidence>
<evidence type="ECO:0000256" key="13">
    <source>
        <dbReference type="PROSITE-ProRule" id="PRU00169"/>
    </source>
</evidence>
<feature type="domain" description="Response regulatory" evidence="16">
    <location>
        <begin position="515"/>
        <end position="632"/>
    </location>
</feature>
<dbReference type="InterPro" id="IPR036890">
    <property type="entry name" value="HATPase_C_sf"/>
</dbReference>
<gene>
    <name evidence="19" type="ORF">CALK_2029</name>
</gene>
<evidence type="ECO:0000313" key="19">
    <source>
        <dbReference type="EMBL" id="ERP31071.1"/>
    </source>
</evidence>
<evidence type="ECO:0000256" key="3">
    <source>
        <dbReference type="ARBA" id="ARBA00012438"/>
    </source>
</evidence>
<evidence type="ECO:0000256" key="14">
    <source>
        <dbReference type="SAM" id="Coils"/>
    </source>
</evidence>
<dbReference type="InterPro" id="IPR001789">
    <property type="entry name" value="Sig_transdc_resp-reg_receiver"/>
</dbReference>
<keyword evidence="14" id="KW-0175">Coiled coil</keyword>
<dbReference type="InterPro" id="IPR004358">
    <property type="entry name" value="Sig_transdc_His_kin-like_C"/>
</dbReference>
<keyword evidence="11" id="KW-0902">Two-component regulatory system</keyword>
<dbReference type="Pfam" id="PF00072">
    <property type="entry name" value="Response_reg"/>
    <property type="match status" value="1"/>
</dbReference>
<feature type="domain" description="PAC" evidence="18">
    <location>
        <begin position="92"/>
        <end position="144"/>
    </location>
</feature>
<proteinExistence type="predicted"/>
<evidence type="ECO:0000256" key="8">
    <source>
        <dbReference type="ARBA" id="ARBA00022777"/>
    </source>
</evidence>
<keyword evidence="8 19" id="KW-0418">Kinase</keyword>
<dbReference type="Pfam" id="PF08447">
    <property type="entry name" value="PAS_3"/>
    <property type="match status" value="1"/>
</dbReference>
<dbReference type="Pfam" id="PF00512">
    <property type="entry name" value="HisKA"/>
    <property type="match status" value="1"/>
</dbReference>
<dbReference type="PRINTS" id="PR00344">
    <property type="entry name" value="BCTRLSENSOR"/>
</dbReference>
<dbReference type="CDD" id="cd00082">
    <property type="entry name" value="HisKA"/>
    <property type="match status" value="1"/>
</dbReference>
<comment type="caution">
    <text evidence="19">The sequence shown here is derived from an EMBL/GenBank/DDBJ whole genome shotgun (WGS) entry which is preliminary data.</text>
</comment>
<evidence type="ECO:0000256" key="9">
    <source>
        <dbReference type="ARBA" id="ARBA00022840"/>
    </source>
</evidence>
<dbReference type="Proteomes" id="UP000017148">
    <property type="component" value="Unassembled WGS sequence"/>
</dbReference>
<feature type="domain" description="Histidine kinase" evidence="15">
    <location>
        <begin position="162"/>
        <end position="383"/>
    </location>
</feature>
<dbReference type="SUPFAM" id="SSF55785">
    <property type="entry name" value="PYP-like sensor domain (PAS domain)"/>
    <property type="match status" value="1"/>
</dbReference>
<dbReference type="PROSITE" id="PS50113">
    <property type="entry name" value="PAC"/>
    <property type="match status" value="1"/>
</dbReference>
<dbReference type="NCBIfam" id="TIGR00229">
    <property type="entry name" value="sensory_box"/>
    <property type="match status" value="1"/>
</dbReference>
<feature type="modified residue" description="4-aspartylphosphate" evidence="13">
    <location>
        <position position="566"/>
    </location>
</feature>
<dbReference type="Gene3D" id="3.40.50.2300">
    <property type="match status" value="1"/>
</dbReference>
<dbReference type="RefSeq" id="WP_022637446.1">
    <property type="nucleotide sequence ID" value="NZ_ASJR01000020.1"/>
</dbReference>
<dbReference type="SUPFAM" id="SSF47384">
    <property type="entry name" value="Homodimeric domain of signal transducing histidine kinase"/>
    <property type="match status" value="1"/>
</dbReference>
<dbReference type="InterPro" id="IPR036097">
    <property type="entry name" value="HisK_dim/P_sf"/>
</dbReference>
<evidence type="ECO:0000259" key="15">
    <source>
        <dbReference type="PROSITE" id="PS50109"/>
    </source>
</evidence>
<dbReference type="Gene3D" id="3.30.565.10">
    <property type="entry name" value="Histidine kinase-like ATPase, C-terminal domain"/>
    <property type="match status" value="1"/>
</dbReference>
<evidence type="ECO:0000259" key="18">
    <source>
        <dbReference type="PROSITE" id="PS50113"/>
    </source>
</evidence>
<keyword evidence="6" id="KW-0812">Transmembrane</keyword>
<organism evidence="19 20">
    <name type="scientific">Chitinivibrio alkaliphilus ACht1</name>
    <dbReference type="NCBI Taxonomy" id="1313304"/>
    <lineage>
        <taxon>Bacteria</taxon>
        <taxon>Pseudomonadati</taxon>
        <taxon>Fibrobacterota</taxon>
        <taxon>Chitinivibrionia</taxon>
        <taxon>Chitinivibrionales</taxon>
        <taxon>Chitinivibrionaceae</taxon>
        <taxon>Chitinivibrio</taxon>
    </lineage>
</organism>
<dbReference type="eggNOG" id="COG5002">
    <property type="taxonomic scope" value="Bacteria"/>
</dbReference>
<dbReference type="SMART" id="SM00387">
    <property type="entry name" value="HATPase_c"/>
    <property type="match status" value="1"/>
</dbReference>
<dbReference type="Gene3D" id="3.30.450.20">
    <property type="entry name" value="PAS domain"/>
    <property type="match status" value="1"/>
</dbReference>
<dbReference type="InterPro" id="IPR003594">
    <property type="entry name" value="HATPase_dom"/>
</dbReference>
<dbReference type="GO" id="GO:0005524">
    <property type="term" value="F:ATP binding"/>
    <property type="evidence" value="ECO:0007669"/>
    <property type="project" value="UniProtKB-KW"/>
</dbReference>
<feature type="coiled-coil region" evidence="14">
    <location>
        <begin position="132"/>
        <end position="162"/>
    </location>
</feature>
<evidence type="ECO:0000256" key="12">
    <source>
        <dbReference type="ARBA" id="ARBA00023136"/>
    </source>
</evidence>
<evidence type="ECO:0000259" key="16">
    <source>
        <dbReference type="PROSITE" id="PS50110"/>
    </source>
</evidence>
<dbReference type="InterPro" id="IPR011006">
    <property type="entry name" value="CheY-like_superfamily"/>
</dbReference>
<accession>U7D669</accession>
<dbReference type="CDD" id="cd00130">
    <property type="entry name" value="PAS"/>
    <property type="match status" value="1"/>
</dbReference>
<keyword evidence="9" id="KW-0067">ATP-binding</keyword>
<evidence type="ECO:0000256" key="4">
    <source>
        <dbReference type="ARBA" id="ARBA00022553"/>
    </source>
</evidence>
<evidence type="ECO:0000256" key="2">
    <source>
        <dbReference type="ARBA" id="ARBA00004370"/>
    </source>
</evidence>
<dbReference type="EC" id="2.7.13.3" evidence="3"/>
<dbReference type="Pfam" id="PF02518">
    <property type="entry name" value="HATPase_c"/>
    <property type="match status" value="1"/>
</dbReference>
<evidence type="ECO:0000256" key="11">
    <source>
        <dbReference type="ARBA" id="ARBA00023012"/>
    </source>
</evidence>
<evidence type="ECO:0000313" key="20">
    <source>
        <dbReference type="Proteomes" id="UP000017148"/>
    </source>
</evidence>
<dbReference type="STRING" id="1313304.CALK_2029"/>
<evidence type="ECO:0000256" key="7">
    <source>
        <dbReference type="ARBA" id="ARBA00022741"/>
    </source>
</evidence>
<comment type="subcellular location">
    <subcellularLocation>
        <location evidence="2">Membrane</location>
    </subcellularLocation>
</comment>
<dbReference type="InterPro" id="IPR003661">
    <property type="entry name" value="HisK_dim/P_dom"/>
</dbReference>
<evidence type="ECO:0000256" key="10">
    <source>
        <dbReference type="ARBA" id="ARBA00022989"/>
    </source>
</evidence>
<dbReference type="FunFam" id="3.30.565.10:FF:000010">
    <property type="entry name" value="Sensor histidine kinase RcsC"/>
    <property type="match status" value="1"/>
</dbReference>
<dbReference type="CDD" id="cd17546">
    <property type="entry name" value="REC_hyHK_CKI1_RcsC-like"/>
    <property type="match status" value="1"/>
</dbReference>
<dbReference type="PANTHER" id="PTHR45339:SF1">
    <property type="entry name" value="HYBRID SIGNAL TRANSDUCTION HISTIDINE KINASE J"/>
    <property type="match status" value="1"/>
</dbReference>
<keyword evidence="4 13" id="KW-0597">Phosphoprotein</keyword>
<dbReference type="SMART" id="SM00091">
    <property type="entry name" value="PAS"/>
    <property type="match status" value="1"/>
</dbReference>
<dbReference type="SMART" id="SM00448">
    <property type="entry name" value="REC"/>
    <property type="match status" value="1"/>
</dbReference>
<dbReference type="EMBL" id="ASJR01000020">
    <property type="protein sequence ID" value="ERP31071.1"/>
    <property type="molecule type" value="Genomic_DNA"/>
</dbReference>
<dbReference type="Gene3D" id="1.10.287.130">
    <property type="match status" value="1"/>
</dbReference>
<comment type="catalytic activity">
    <reaction evidence="1">
        <text>ATP + protein L-histidine = ADP + protein N-phospho-L-histidine.</text>
        <dbReference type="EC" id="2.7.13.3"/>
    </reaction>
</comment>
<evidence type="ECO:0000256" key="1">
    <source>
        <dbReference type="ARBA" id="ARBA00000085"/>
    </source>
</evidence>
<dbReference type="PROSITE" id="PS50112">
    <property type="entry name" value="PAS"/>
    <property type="match status" value="1"/>
</dbReference>
<dbReference type="AlphaFoldDB" id="U7D669"/>
<dbReference type="InterPro" id="IPR000700">
    <property type="entry name" value="PAS-assoc_C"/>
</dbReference>
<dbReference type="OrthoDB" id="6192248at2"/>
<dbReference type="InterPro" id="IPR035965">
    <property type="entry name" value="PAS-like_dom_sf"/>
</dbReference>
<keyword evidence="20" id="KW-1185">Reference proteome</keyword>
<evidence type="ECO:0000259" key="17">
    <source>
        <dbReference type="PROSITE" id="PS50112"/>
    </source>
</evidence>